<dbReference type="SUPFAM" id="SSF49854">
    <property type="entry name" value="Spermadhesin, CUB domain"/>
    <property type="match status" value="3"/>
</dbReference>
<sequence>MIIVDIIFDHSGKGNAATITSKKDVPGSYCGEIEQPQTFMSETSSVRIIFQTNNFTDQTYYSFDSRAEQETQVYLRYGQHPELYPNRRGILNPGSYCDRIFKECRLQTCYVQSPAYPGVYPRNLKCNYWLNTKNKFIKLYIQNEEFNVDGQRCENIITCPMRPITSGAEYCPYDYIRIYDGKNASSPEIGTFCGMGKFPHSIVGTSEDLFVEFITSPAGPLLNTGFHFNVGVMPGHMQTAGKKNGSCDWILSSEHLNQDHHTEGIFMSISHWYPPHTSCTYHLLGLSNQIVRVYFPSFRVNSIESPVTSDWTGDCGESLTLYDAAEPDDTKIIKTFCDTFSKPAEKHDFVSTGNSMFIRFESKTGSYSGSSLYYWAHYDFFNNTKFGTAVPDTVCDEEFVSWKPSSGYFRSPVNTLVYKRQGTVTNPDVKSLPIVCRYKFTTDIRLFARIVLRIESIQFKDHDYRIPIEKDSNCWYSERDKLLIWEPEETNETAFGVNRTVINQSNSNKINGLCLFNNINKTETTAPNTGGIKFISSGNSLNVELSLNPLYAAISYFTHDVPLFEARYEFVHGPLCGPSIIQPVDEGELIFPRFDAMGFVEPPKTLECIWEIRVHEDKDLWLNFNQINFVSDSCRDGRLEVYLPSRSADYPFMSACGHNATALKDLPLLTSKEVEEAPIEASSSSASVIGESSRHRHNGRRRRRYVHVRFVGNAYPHKSQFKIAWSELTHLPKNQDGTQRTARRTAADFDGDAECAFSCPGDKRLCLPARSVCNGVINCPGALNDESPSTCDEWYRDGHPRTASTSFGDYAPSSAVMLFGAVTAAIIVFGVALFAGNAYCRRRRPTSASGCRALADSRSSDLIYSTDY</sequence>
<evidence type="ECO:0000313" key="6">
    <source>
        <dbReference type="Proteomes" id="UP000325440"/>
    </source>
</evidence>
<dbReference type="AlphaFoldDB" id="A0A5E4N6Y1"/>
<dbReference type="Gene3D" id="2.60.120.290">
    <property type="entry name" value="Spermadhesin, CUB domain"/>
    <property type="match status" value="3"/>
</dbReference>
<evidence type="ECO:0000256" key="2">
    <source>
        <dbReference type="PROSITE-ProRule" id="PRU00059"/>
    </source>
</evidence>
<dbReference type="Pfam" id="PF00431">
    <property type="entry name" value="CUB"/>
    <property type="match status" value="1"/>
</dbReference>
<keyword evidence="3" id="KW-1133">Transmembrane helix</keyword>
<dbReference type="InterPro" id="IPR000859">
    <property type="entry name" value="CUB_dom"/>
</dbReference>
<reference evidence="5 6" key="1">
    <citation type="submission" date="2019-08" db="EMBL/GenBank/DDBJ databases">
        <authorList>
            <person name="Alioto T."/>
            <person name="Alioto T."/>
            <person name="Gomez Garrido J."/>
        </authorList>
    </citation>
    <scope>NUCLEOTIDE SEQUENCE [LARGE SCALE GENOMIC DNA]</scope>
</reference>
<keyword evidence="1" id="KW-1015">Disulfide bond</keyword>
<keyword evidence="3" id="KW-0472">Membrane</keyword>
<dbReference type="OrthoDB" id="6155811at2759"/>
<organism evidence="5 6">
    <name type="scientific">Cinara cedri</name>
    <dbReference type="NCBI Taxonomy" id="506608"/>
    <lineage>
        <taxon>Eukaryota</taxon>
        <taxon>Metazoa</taxon>
        <taxon>Ecdysozoa</taxon>
        <taxon>Arthropoda</taxon>
        <taxon>Hexapoda</taxon>
        <taxon>Insecta</taxon>
        <taxon>Pterygota</taxon>
        <taxon>Neoptera</taxon>
        <taxon>Paraneoptera</taxon>
        <taxon>Hemiptera</taxon>
        <taxon>Sternorrhyncha</taxon>
        <taxon>Aphidomorpha</taxon>
        <taxon>Aphidoidea</taxon>
        <taxon>Aphididae</taxon>
        <taxon>Lachninae</taxon>
        <taxon>Cinara</taxon>
    </lineage>
</organism>
<dbReference type="PANTHER" id="PTHR47537">
    <property type="entry name" value="CUBILIN"/>
    <property type="match status" value="1"/>
</dbReference>
<feature type="domain" description="CUB" evidence="4">
    <location>
        <begin position="576"/>
        <end position="713"/>
    </location>
</feature>
<feature type="domain" description="CUB" evidence="4">
    <location>
        <begin position="97"/>
        <end position="233"/>
    </location>
</feature>
<feature type="transmembrane region" description="Helical" evidence="3">
    <location>
        <begin position="815"/>
        <end position="835"/>
    </location>
</feature>
<dbReference type="CDD" id="cd00041">
    <property type="entry name" value="CUB"/>
    <property type="match status" value="2"/>
</dbReference>
<dbReference type="PANTHER" id="PTHR47537:SF1">
    <property type="entry name" value="CUB DOMAIN-CONTAINING PROTEIN"/>
    <property type="match status" value="1"/>
</dbReference>
<feature type="domain" description="CUB" evidence="4">
    <location>
        <begin position="247"/>
        <end position="377"/>
    </location>
</feature>
<dbReference type="PROSITE" id="PS01180">
    <property type="entry name" value="CUB"/>
    <property type="match status" value="3"/>
</dbReference>
<dbReference type="GO" id="GO:0005886">
    <property type="term" value="C:plasma membrane"/>
    <property type="evidence" value="ECO:0007669"/>
    <property type="project" value="TreeGrafter"/>
</dbReference>
<dbReference type="Proteomes" id="UP000325440">
    <property type="component" value="Unassembled WGS sequence"/>
</dbReference>
<dbReference type="SMART" id="SM00042">
    <property type="entry name" value="CUB"/>
    <property type="match status" value="2"/>
</dbReference>
<comment type="caution">
    <text evidence="2">Lacks conserved residue(s) required for the propagation of feature annotation.</text>
</comment>
<dbReference type="InterPro" id="IPR035914">
    <property type="entry name" value="Sperma_CUB_dom_sf"/>
</dbReference>
<evidence type="ECO:0000256" key="1">
    <source>
        <dbReference type="ARBA" id="ARBA00023157"/>
    </source>
</evidence>
<gene>
    <name evidence="5" type="ORF">CINCED_3A000237</name>
</gene>
<keyword evidence="3" id="KW-0812">Transmembrane</keyword>
<keyword evidence="6" id="KW-1185">Reference proteome</keyword>
<evidence type="ECO:0000313" key="5">
    <source>
        <dbReference type="EMBL" id="VVC39697.1"/>
    </source>
</evidence>
<accession>A0A5E4N6Y1</accession>
<name>A0A5E4N6Y1_9HEMI</name>
<dbReference type="EMBL" id="CABPRJ010001897">
    <property type="protein sequence ID" value="VVC39697.1"/>
    <property type="molecule type" value="Genomic_DNA"/>
</dbReference>
<dbReference type="FunFam" id="2.60.120.290:FF:000055">
    <property type="entry name" value="Dorsal-ventral patterning protein tolloid"/>
    <property type="match status" value="1"/>
</dbReference>
<proteinExistence type="predicted"/>
<evidence type="ECO:0000256" key="3">
    <source>
        <dbReference type="SAM" id="Phobius"/>
    </source>
</evidence>
<dbReference type="InterPro" id="IPR053207">
    <property type="entry name" value="Non-NMDA_GluR_Accessory"/>
</dbReference>
<evidence type="ECO:0000259" key="4">
    <source>
        <dbReference type="PROSITE" id="PS01180"/>
    </source>
</evidence>
<protein>
    <submittedName>
        <fullName evidence="5">CUB domain</fullName>
    </submittedName>
</protein>